<dbReference type="GO" id="GO:0030170">
    <property type="term" value="F:pyridoxal phosphate binding"/>
    <property type="evidence" value="ECO:0007669"/>
    <property type="project" value="InterPro"/>
</dbReference>
<keyword evidence="7 9" id="KW-0663">Pyridoxal phosphate</keyword>
<evidence type="ECO:0000313" key="11">
    <source>
        <dbReference type="EMBL" id="NOL51320.1"/>
    </source>
</evidence>
<evidence type="ECO:0000256" key="2">
    <source>
        <dbReference type="ARBA" id="ARBA00005011"/>
    </source>
</evidence>
<dbReference type="GO" id="GO:0000105">
    <property type="term" value="P:L-histidine biosynthetic process"/>
    <property type="evidence" value="ECO:0007669"/>
    <property type="project" value="UniProtKB-UniRule"/>
</dbReference>
<dbReference type="PANTHER" id="PTHR43643">
    <property type="entry name" value="HISTIDINOL-PHOSPHATE AMINOTRANSFERASE 2"/>
    <property type="match status" value="1"/>
</dbReference>
<keyword evidence="12" id="KW-1185">Reference proteome</keyword>
<dbReference type="Gene3D" id="3.90.1150.10">
    <property type="entry name" value="Aspartate Aminotransferase, domain 1"/>
    <property type="match status" value="1"/>
</dbReference>
<dbReference type="InterPro" id="IPR004839">
    <property type="entry name" value="Aminotransferase_I/II_large"/>
</dbReference>
<protein>
    <recommendedName>
        <fullName evidence="9">Histidinol-phosphate aminotransferase</fullName>
        <ecNumber evidence="9">2.6.1.9</ecNumber>
    </recommendedName>
    <alternativeName>
        <fullName evidence="9">Imidazole acetol-phosphate transaminase</fullName>
    </alternativeName>
</protein>
<dbReference type="SUPFAM" id="SSF53383">
    <property type="entry name" value="PLP-dependent transferases"/>
    <property type="match status" value="1"/>
</dbReference>
<comment type="cofactor">
    <cofactor evidence="1 9">
        <name>pyridoxal 5'-phosphate</name>
        <dbReference type="ChEBI" id="CHEBI:597326"/>
    </cofactor>
</comment>
<keyword evidence="6 9" id="KW-0808">Transferase</keyword>
<dbReference type="HAMAP" id="MF_01023">
    <property type="entry name" value="HisC_aminotrans_2"/>
    <property type="match status" value="1"/>
</dbReference>
<dbReference type="AlphaFoldDB" id="A0A849P1M9"/>
<dbReference type="PANTHER" id="PTHR43643:SF3">
    <property type="entry name" value="HISTIDINOL-PHOSPHATE AMINOTRANSFERASE"/>
    <property type="match status" value="1"/>
</dbReference>
<name>A0A849P1M9_9BURK</name>
<dbReference type="PROSITE" id="PS00599">
    <property type="entry name" value="AA_TRANSFER_CLASS_2"/>
    <property type="match status" value="1"/>
</dbReference>
<dbReference type="Pfam" id="PF00155">
    <property type="entry name" value="Aminotran_1_2"/>
    <property type="match status" value="1"/>
</dbReference>
<dbReference type="InterPro" id="IPR005861">
    <property type="entry name" value="HisP_aminotrans"/>
</dbReference>
<organism evidence="11 12">
    <name type="scientific">Pelistega suis</name>
    <dbReference type="NCBI Taxonomy" id="1631957"/>
    <lineage>
        <taxon>Bacteria</taxon>
        <taxon>Pseudomonadati</taxon>
        <taxon>Pseudomonadota</taxon>
        <taxon>Betaproteobacteria</taxon>
        <taxon>Burkholderiales</taxon>
        <taxon>Alcaligenaceae</taxon>
        <taxon>Pelistega</taxon>
    </lineage>
</organism>
<comment type="caution">
    <text evidence="11">The sequence shown here is derived from an EMBL/GenBank/DDBJ whole genome shotgun (WGS) entry which is preliminary data.</text>
</comment>
<keyword evidence="9" id="KW-0028">Amino-acid biosynthesis</keyword>
<evidence type="ECO:0000256" key="3">
    <source>
        <dbReference type="ARBA" id="ARBA00007970"/>
    </source>
</evidence>
<comment type="catalytic activity">
    <reaction evidence="8 9">
        <text>L-histidinol phosphate + 2-oxoglutarate = 3-(imidazol-4-yl)-2-oxopropyl phosphate + L-glutamate</text>
        <dbReference type="Rhea" id="RHEA:23744"/>
        <dbReference type="ChEBI" id="CHEBI:16810"/>
        <dbReference type="ChEBI" id="CHEBI:29985"/>
        <dbReference type="ChEBI" id="CHEBI:57766"/>
        <dbReference type="ChEBI" id="CHEBI:57980"/>
        <dbReference type="EC" id="2.6.1.9"/>
    </reaction>
</comment>
<dbReference type="EMBL" id="JABGBN010000002">
    <property type="protein sequence ID" value="NOL51320.1"/>
    <property type="molecule type" value="Genomic_DNA"/>
</dbReference>
<dbReference type="InterPro" id="IPR015422">
    <property type="entry name" value="PyrdxlP-dep_Trfase_small"/>
</dbReference>
<dbReference type="InterPro" id="IPR015424">
    <property type="entry name" value="PyrdxlP-dep_Trfase"/>
</dbReference>
<evidence type="ECO:0000313" key="12">
    <source>
        <dbReference type="Proteomes" id="UP000537862"/>
    </source>
</evidence>
<evidence type="ECO:0000256" key="4">
    <source>
        <dbReference type="ARBA" id="ARBA00011738"/>
    </source>
</evidence>
<dbReference type="GO" id="GO:0004400">
    <property type="term" value="F:histidinol-phosphate transaminase activity"/>
    <property type="evidence" value="ECO:0007669"/>
    <property type="project" value="UniProtKB-UniRule"/>
</dbReference>
<evidence type="ECO:0000259" key="10">
    <source>
        <dbReference type="Pfam" id="PF00155"/>
    </source>
</evidence>
<evidence type="ECO:0000256" key="9">
    <source>
        <dbReference type="HAMAP-Rule" id="MF_01023"/>
    </source>
</evidence>
<sequence>MSNQFWSDIVGELKPYVPGEQPKEGLFIKLNSNESPYEPSPKAMQAMEKAIHGGLALYPEADATPVREAVAKYYDIAPDQVFVGNGSDEALAHVFNGLFRHAGKHILFPNITYSFYPTYAKLYSVPYKEVPLADDFSLDLTPYLAASSDEVAAIIFANPNAPTSVALGLDKIEQLLQAQPNIVIVVDEAYVDFGGETAIPLIKKYPNLVVIQTLSKSRSLAGIRVGFAFGQASLMEALVRVKNSFNSYPIDRVAQAGAIAAFEDEEYFQKTRKMIMDSREYLMAEVKRLGFQVLPSSTNFIFMRHPQYDAAKIAAALREHRLLVRHFKQAPIEQYLRVTIGTQENCENLVNALSEILSKGII</sequence>
<comment type="similarity">
    <text evidence="3 9">Belongs to the class-II pyridoxal-phosphate-dependent aminotransferase family. Histidinol-phosphate aminotransferase subfamily.</text>
</comment>
<evidence type="ECO:0000256" key="6">
    <source>
        <dbReference type="ARBA" id="ARBA00022679"/>
    </source>
</evidence>
<feature type="domain" description="Aminotransferase class I/classII large" evidence="10">
    <location>
        <begin position="28"/>
        <end position="353"/>
    </location>
</feature>
<dbReference type="RefSeq" id="WP_171680010.1">
    <property type="nucleotide sequence ID" value="NZ_JABGBN010000002.1"/>
</dbReference>
<proteinExistence type="inferred from homology"/>
<evidence type="ECO:0000256" key="8">
    <source>
        <dbReference type="ARBA" id="ARBA00047481"/>
    </source>
</evidence>
<feature type="modified residue" description="N6-(pyridoxal phosphate)lysine" evidence="9">
    <location>
        <position position="216"/>
    </location>
</feature>
<evidence type="ECO:0000256" key="7">
    <source>
        <dbReference type="ARBA" id="ARBA00022898"/>
    </source>
</evidence>
<keyword evidence="9" id="KW-0368">Histidine biosynthesis</keyword>
<dbReference type="EC" id="2.6.1.9" evidence="9"/>
<evidence type="ECO:0000256" key="1">
    <source>
        <dbReference type="ARBA" id="ARBA00001933"/>
    </source>
</evidence>
<evidence type="ECO:0000256" key="5">
    <source>
        <dbReference type="ARBA" id="ARBA00022576"/>
    </source>
</evidence>
<dbReference type="NCBIfam" id="TIGR01141">
    <property type="entry name" value="hisC"/>
    <property type="match status" value="1"/>
</dbReference>
<dbReference type="Proteomes" id="UP000537862">
    <property type="component" value="Unassembled WGS sequence"/>
</dbReference>
<comment type="pathway">
    <text evidence="2 9">Amino-acid biosynthesis; L-histidine biosynthesis; L-histidine from 5-phospho-alpha-D-ribose 1-diphosphate: step 7/9.</text>
</comment>
<dbReference type="Gene3D" id="3.40.640.10">
    <property type="entry name" value="Type I PLP-dependent aspartate aminotransferase-like (Major domain)"/>
    <property type="match status" value="1"/>
</dbReference>
<dbReference type="InterPro" id="IPR015421">
    <property type="entry name" value="PyrdxlP-dep_Trfase_major"/>
</dbReference>
<accession>A0A849P1M9</accession>
<reference evidence="11 12" key="1">
    <citation type="submission" date="2020-05" db="EMBL/GenBank/DDBJ databases">
        <authorList>
            <person name="Niu N."/>
        </authorList>
    </citation>
    <scope>NUCLEOTIDE SEQUENCE [LARGE SCALE GENOMIC DNA]</scope>
    <source>
        <strain evidence="11 12">3340-03</strain>
    </source>
</reference>
<dbReference type="UniPathway" id="UPA00031">
    <property type="reaction ID" value="UER00012"/>
</dbReference>
<dbReference type="CDD" id="cd00609">
    <property type="entry name" value="AAT_like"/>
    <property type="match status" value="1"/>
</dbReference>
<dbReference type="InterPro" id="IPR001917">
    <property type="entry name" value="Aminotrans_II_pyridoxalP_BS"/>
</dbReference>
<keyword evidence="5 9" id="KW-0032">Aminotransferase</keyword>
<comment type="subunit">
    <text evidence="4 9">Homodimer.</text>
</comment>
<gene>
    <name evidence="9" type="primary">hisC</name>
    <name evidence="11" type="ORF">HKX39_03910</name>
</gene>
<dbReference type="InterPro" id="IPR050106">
    <property type="entry name" value="HistidinolP_aminotransfase"/>
</dbReference>